<dbReference type="EMBL" id="SDKM01000071">
    <property type="protein sequence ID" value="RYP81283.1"/>
    <property type="molecule type" value="Genomic_DNA"/>
</dbReference>
<gene>
    <name evidence="1" type="ORF">EKO23_23805</name>
</gene>
<sequence>MMLYINAPHDPALHRLHLEDCSNIREADGWYVPCPTACKAHFDAWADPRLHDQKVGGPYTPLPNSILAWVSLLPGTTQLGTWTHNNECYDGTIVSLYANHTTFFEDDQAVPVWVVVVVGATEGAHYCALFDNEVDARAFYISEVNGQLELLADC</sequence>
<dbReference type="Proteomes" id="UP000295198">
    <property type="component" value="Unassembled WGS sequence"/>
</dbReference>
<evidence type="ECO:0000313" key="2">
    <source>
        <dbReference type="Proteomes" id="UP000295198"/>
    </source>
</evidence>
<proteinExistence type="predicted"/>
<keyword evidence="2" id="KW-1185">Reference proteome</keyword>
<comment type="caution">
    <text evidence="1">The sequence shown here is derived from an EMBL/GenBank/DDBJ whole genome shotgun (WGS) entry which is preliminary data.</text>
</comment>
<accession>A0A4Q4Z148</accession>
<dbReference type="RefSeq" id="WP_134720977.1">
    <property type="nucleotide sequence ID" value="NZ_SDKM01000071.1"/>
</dbReference>
<organism evidence="1 2">
    <name type="scientific">Nocardioides guangzhouensis</name>
    <dbReference type="NCBI Taxonomy" id="2497878"/>
    <lineage>
        <taxon>Bacteria</taxon>
        <taxon>Bacillati</taxon>
        <taxon>Actinomycetota</taxon>
        <taxon>Actinomycetes</taxon>
        <taxon>Propionibacteriales</taxon>
        <taxon>Nocardioidaceae</taxon>
        <taxon>Nocardioides</taxon>
    </lineage>
</organism>
<evidence type="ECO:0000313" key="1">
    <source>
        <dbReference type="EMBL" id="RYP81283.1"/>
    </source>
</evidence>
<dbReference type="AlphaFoldDB" id="A0A4Q4Z148"/>
<name>A0A4Q4Z148_9ACTN</name>
<protein>
    <submittedName>
        <fullName evidence="1">Uncharacterized protein</fullName>
    </submittedName>
</protein>
<reference evidence="1 2" key="1">
    <citation type="submission" date="2019-01" db="EMBL/GenBank/DDBJ databases">
        <title>Nocardioides guangzhouensis sp. nov., an actinobacterium isolated from soil.</title>
        <authorList>
            <person name="Fu Y."/>
            <person name="Cai Y."/>
            <person name="Lin Z."/>
            <person name="Chen P."/>
        </authorList>
    </citation>
    <scope>NUCLEOTIDE SEQUENCE [LARGE SCALE GENOMIC DNA]</scope>
    <source>
        <strain evidence="1 2">130</strain>
    </source>
</reference>